<feature type="region of interest" description="Disordered" evidence="1">
    <location>
        <begin position="8"/>
        <end position="28"/>
    </location>
</feature>
<accession>A0A392NYP8</accession>
<dbReference type="AlphaFoldDB" id="A0A392NYP8"/>
<name>A0A392NYP8_9FABA</name>
<dbReference type="Proteomes" id="UP000265520">
    <property type="component" value="Unassembled WGS sequence"/>
</dbReference>
<comment type="caution">
    <text evidence="2">The sequence shown here is derived from an EMBL/GenBank/DDBJ whole genome shotgun (WGS) entry which is preliminary data.</text>
</comment>
<reference evidence="2 3" key="1">
    <citation type="journal article" date="2018" name="Front. Plant Sci.">
        <title>Red Clover (Trifolium pratense) and Zigzag Clover (T. medium) - A Picture of Genomic Similarities and Differences.</title>
        <authorList>
            <person name="Dluhosova J."/>
            <person name="Istvanek J."/>
            <person name="Nedelnik J."/>
            <person name="Repkova J."/>
        </authorList>
    </citation>
    <scope>NUCLEOTIDE SEQUENCE [LARGE SCALE GENOMIC DNA]</scope>
    <source>
        <strain evidence="3">cv. 10/8</strain>
        <tissue evidence="2">Leaf</tissue>
    </source>
</reference>
<protein>
    <submittedName>
        <fullName evidence="2">Uncharacterized protein</fullName>
    </submittedName>
</protein>
<keyword evidence="3" id="KW-1185">Reference proteome</keyword>
<dbReference type="EMBL" id="LXQA010056929">
    <property type="protein sequence ID" value="MCI04908.1"/>
    <property type="molecule type" value="Genomic_DNA"/>
</dbReference>
<organism evidence="2 3">
    <name type="scientific">Trifolium medium</name>
    <dbReference type="NCBI Taxonomy" id="97028"/>
    <lineage>
        <taxon>Eukaryota</taxon>
        <taxon>Viridiplantae</taxon>
        <taxon>Streptophyta</taxon>
        <taxon>Embryophyta</taxon>
        <taxon>Tracheophyta</taxon>
        <taxon>Spermatophyta</taxon>
        <taxon>Magnoliopsida</taxon>
        <taxon>eudicotyledons</taxon>
        <taxon>Gunneridae</taxon>
        <taxon>Pentapetalae</taxon>
        <taxon>rosids</taxon>
        <taxon>fabids</taxon>
        <taxon>Fabales</taxon>
        <taxon>Fabaceae</taxon>
        <taxon>Papilionoideae</taxon>
        <taxon>50 kb inversion clade</taxon>
        <taxon>NPAAA clade</taxon>
        <taxon>Hologalegina</taxon>
        <taxon>IRL clade</taxon>
        <taxon>Trifolieae</taxon>
        <taxon>Trifolium</taxon>
    </lineage>
</organism>
<proteinExistence type="predicted"/>
<sequence>MHEVMEEIDRYDGGAIPTQPQQGSGSGWAYTHSEHELASLLHNLDINTHLRLPNVYYNTQGALYTEAMSYRQQFPPPPFYPRFQSPEAWTEYRRADQIEYEAIMDHNEAVFYEQYEAYMKAQEEQWAATSASAGGVSPVFTYSELGMDNSPGDFQNFMDPPASG</sequence>
<evidence type="ECO:0000313" key="2">
    <source>
        <dbReference type="EMBL" id="MCI04908.1"/>
    </source>
</evidence>
<evidence type="ECO:0000256" key="1">
    <source>
        <dbReference type="SAM" id="MobiDB-lite"/>
    </source>
</evidence>
<evidence type="ECO:0000313" key="3">
    <source>
        <dbReference type="Proteomes" id="UP000265520"/>
    </source>
</evidence>